<dbReference type="OrthoDB" id="280692at2"/>
<sequence>MAELLAIRHAQASFGAADYDVLSERGHRQSVALGRALLAAGLRPDLVVIGAQRRHRETYQGIAEAMGLDPAAYTVDPGLNEFDFKGLLAARFRDGPAPEGAGMTPDGDRRAHFRTLRDTVLAWQRDEIADPPETWSAFCGRVAAARDAMIAALAGAGRSGRLLAVSSGGALGRLVASSLDAPAEQMIRLQLQMKNCAMSRLIVGREGLYLHSFNETPHIDAASADDLLTYS</sequence>
<accession>A0A1U7DLB7</accession>
<dbReference type="SUPFAM" id="SSF53254">
    <property type="entry name" value="Phosphoglycerate mutase-like"/>
    <property type="match status" value="1"/>
</dbReference>
<dbReference type="RefSeq" id="WP_076980797.1">
    <property type="nucleotide sequence ID" value="NZ_CP019124.1"/>
</dbReference>
<evidence type="ECO:0000313" key="2">
    <source>
        <dbReference type="EMBL" id="APX90780.1"/>
    </source>
</evidence>
<protein>
    <submittedName>
        <fullName evidence="2">Uncharacterized protein</fullName>
    </submittedName>
</protein>
<reference evidence="2 3" key="1">
    <citation type="submission" date="2017-01" db="EMBL/GenBank/DDBJ databases">
        <title>Genomic analysis of Xuhuaishuia manganoxidans DY6-4.</title>
        <authorList>
            <person name="Wang X."/>
        </authorList>
    </citation>
    <scope>NUCLEOTIDE SEQUENCE [LARGE SCALE GENOMIC DNA]</scope>
    <source>
        <strain evidence="2 3">DY6-4</strain>
    </source>
</reference>
<dbReference type="InterPro" id="IPR013078">
    <property type="entry name" value="His_Pase_superF_clade-1"/>
</dbReference>
<name>A0A1U7DLB7_9RHOB</name>
<dbReference type="Proteomes" id="UP000187266">
    <property type="component" value="Chromosome"/>
</dbReference>
<keyword evidence="1" id="KW-0378">Hydrolase</keyword>
<dbReference type="AlphaFoldDB" id="A0A1U7DLB7"/>
<dbReference type="Pfam" id="PF00300">
    <property type="entry name" value="His_Phos_1"/>
    <property type="match status" value="1"/>
</dbReference>
<keyword evidence="3" id="KW-1185">Reference proteome</keyword>
<dbReference type="GO" id="GO:0016787">
    <property type="term" value="F:hydrolase activity"/>
    <property type="evidence" value="ECO:0007669"/>
    <property type="project" value="UniProtKB-KW"/>
</dbReference>
<evidence type="ECO:0000313" key="3">
    <source>
        <dbReference type="Proteomes" id="UP000187266"/>
    </source>
</evidence>
<dbReference type="STRING" id="1267768.BV394_14535"/>
<dbReference type="InterPro" id="IPR051021">
    <property type="entry name" value="Mito_Ser/Thr_phosphatase"/>
</dbReference>
<dbReference type="Gene3D" id="3.40.50.1240">
    <property type="entry name" value="Phosphoglycerate mutase-like"/>
    <property type="match status" value="1"/>
</dbReference>
<dbReference type="PANTHER" id="PTHR20935:SF0">
    <property type="entry name" value="SERINE_THREONINE-PROTEIN PHOSPHATASE PGAM5, MITOCHONDRIAL"/>
    <property type="match status" value="1"/>
</dbReference>
<dbReference type="PANTHER" id="PTHR20935">
    <property type="entry name" value="PHOSPHOGLYCERATE MUTASE-RELATED"/>
    <property type="match status" value="1"/>
</dbReference>
<proteinExistence type="predicted"/>
<gene>
    <name evidence="2" type="ORF">BV394_14535</name>
</gene>
<evidence type="ECO:0000256" key="1">
    <source>
        <dbReference type="ARBA" id="ARBA00022801"/>
    </source>
</evidence>
<dbReference type="SMART" id="SM00855">
    <property type="entry name" value="PGAM"/>
    <property type="match status" value="1"/>
</dbReference>
<dbReference type="CDD" id="cd07067">
    <property type="entry name" value="HP_PGM_like"/>
    <property type="match status" value="1"/>
</dbReference>
<dbReference type="InterPro" id="IPR029033">
    <property type="entry name" value="His_PPase_superfam"/>
</dbReference>
<accession>A0A2M9DHS7</accession>
<organism evidence="2 3">
    <name type="scientific">Brevirhabdus pacifica</name>
    <dbReference type="NCBI Taxonomy" id="1267768"/>
    <lineage>
        <taxon>Bacteria</taxon>
        <taxon>Pseudomonadati</taxon>
        <taxon>Pseudomonadota</taxon>
        <taxon>Alphaproteobacteria</taxon>
        <taxon>Rhodobacterales</taxon>
        <taxon>Paracoccaceae</taxon>
        <taxon>Brevirhabdus</taxon>
    </lineage>
</organism>
<dbReference type="EMBL" id="CP019124">
    <property type="protein sequence ID" value="APX90780.1"/>
    <property type="molecule type" value="Genomic_DNA"/>
</dbReference>